<evidence type="ECO:0000313" key="2">
    <source>
        <dbReference type="Proteomes" id="UP001056120"/>
    </source>
</evidence>
<keyword evidence="2" id="KW-1185">Reference proteome</keyword>
<dbReference type="EMBL" id="CM042020">
    <property type="protein sequence ID" value="KAI3821296.1"/>
    <property type="molecule type" value="Genomic_DNA"/>
</dbReference>
<protein>
    <submittedName>
        <fullName evidence="1">Uncharacterized protein</fullName>
    </submittedName>
</protein>
<reference evidence="2" key="1">
    <citation type="journal article" date="2022" name="Mol. Ecol. Resour.">
        <title>The genomes of chicory, endive, great burdock and yacon provide insights into Asteraceae palaeo-polyploidization history and plant inulin production.</title>
        <authorList>
            <person name="Fan W."/>
            <person name="Wang S."/>
            <person name="Wang H."/>
            <person name="Wang A."/>
            <person name="Jiang F."/>
            <person name="Liu H."/>
            <person name="Zhao H."/>
            <person name="Xu D."/>
            <person name="Zhang Y."/>
        </authorList>
    </citation>
    <scope>NUCLEOTIDE SEQUENCE [LARGE SCALE GENOMIC DNA]</scope>
    <source>
        <strain evidence="2">cv. Yunnan</strain>
    </source>
</reference>
<accession>A0ACB9JNK8</accession>
<comment type="caution">
    <text evidence="1">The sequence shown here is derived from an EMBL/GenBank/DDBJ whole genome shotgun (WGS) entry which is preliminary data.</text>
</comment>
<proteinExistence type="predicted"/>
<evidence type="ECO:0000313" key="1">
    <source>
        <dbReference type="EMBL" id="KAI3821296.1"/>
    </source>
</evidence>
<gene>
    <name evidence="1" type="ORF">L1987_08860</name>
</gene>
<organism evidence="1 2">
    <name type="scientific">Smallanthus sonchifolius</name>
    <dbReference type="NCBI Taxonomy" id="185202"/>
    <lineage>
        <taxon>Eukaryota</taxon>
        <taxon>Viridiplantae</taxon>
        <taxon>Streptophyta</taxon>
        <taxon>Embryophyta</taxon>
        <taxon>Tracheophyta</taxon>
        <taxon>Spermatophyta</taxon>
        <taxon>Magnoliopsida</taxon>
        <taxon>eudicotyledons</taxon>
        <taxon>Gunneridae</taxon>
        <taxon>Pentapetalae</taxon>
        <taxon>asterids</taxon>
        <taxon>campanulids</taxon>
        <taxon>Asterales</taxon>
        <taxon>Asteraceae</taxon>
        <taxon>Asteroideae</taxon>
        <taxon>Heliantheae alliance</taxon>
        <taxon>Millerieae</taxon>
        <taxon>Smallanthus</taxon>
    </lineage>
</organism>
<sequence length="112" mass="12649">MTQSDEETVEGGFNHDGCVRTKTDDSVRVRRTTWRRASVSIGGVASYRYNRPERSGVTCRWWPAAVKKKEREDGCGGAVNRKRQSGDGLTPARGTRWIPGARCGGYQSRWWK</sequence>
<reference evidence="1 2" key="2">
    <citation type="journal article" date="2022" name="Mol. Ecol. Resour.">
        <title>The genomes of chicory, endive, great burdock and yacon provide insights into Asteraceae paleo-polyploidization history and plant inulin production.</title>
        <authorList>
            <person name="Fan W."/>
            <person name="Wang S."/>
            <person name="Wang H."/>
            <person name="Wang A."/>
            <person name="Jiang F."/>
            <person name="Liu H."/>
            <person name="Zhao H."/>
            <person name="Xu D."/>
            <person name="Zhang Y."/>
        </authorList>
    </citation>
    <scope>NUCLEOTIDE SEQUENCE [LARGE SCALE GENOMIC DNA]</scope>
    <source>
        <strain evidence="2">cv. Yunnan</strain>
        <tissue evidence="1">Leaves</tissue>
    </source>
</reference>
<name>A0ACB9JNK8_9ASTR</name>
<dbReference type="Proteomes" id="UP001056120">
    <property type="component" value="Linkage Group LG03"/>
</dbReference>